<comment type="caution">
    <text evidence="7">The sequence shown here is derived from an EMBL/GenBank/DDBJ whole genome shotgun (WGS) entry which is preliminary data.</text>
</comment>
<gene>
    <name evidence="7" type="ORF">HA482_08235</name>
</gene>
<dbReference type="InterPro" id="IPR036388">
    <property type="entry name" value="WH-like_DNA-bd_sf"/>
</dbReference>
<dbReference type="SUPFAM" id="SSF53850">
    <property type="entry name" value="Periplasmic binding protein-like II"/>
    <property type="match status" value="1"/>
</dbReference>
<dbReference type="EMBL" id="JAATTO010000009">
    <property type="protein sequence ID" value="MBC9978206.1"/>
    <property type="molecule type" value="Genomic_DNA"/>
</dbReference>
<dbReference type="Proteomes" id="UP000639516">
    <property type="component" value="Unassembled WGS sequence"/>
</dbReference>
<comment type="function">
    <text evidence="1">NodD regulates the expression of the nodABCFE genes which encode other nodulation proteins. NodD is also a negative regulator of its own expression. Binds flavonoids as inducers.</text>
</comment>
<feature type="domain" description="HTH lysR-type" evidence="6">
    <location>
        <begin position="2"/>
        <end position="59"/>
    </location>
</feature>
<evidence type="ECO:0000256" key="4">
    <source>
        <dbReference type="ARBA" id="ARBA00023125"/>
    </source>
</evidence>
<dbReference type="RefSeq" id="WP_006023683.1">
    <property type="nucleotide sequence ID" value="NZ_JAANIH010000010.1"/>
</dbReference>
<dbReference type="PROSITE" id="PS50931">
    <property type="entry name" value="HTH_LYSR"/>
    <property type="match status" value="1"/>
</dbReference>
<evidence type="ECO:0000256" key="5">
    <source>
        <dbReference type="ARBA" id="ARBA00023163"/>
    </source>
</evidence>
<evidence type="ECO:0000313" key="7">
    <source>
        <dbReference type="EMBL" id="MBC9978206.1"/>
    </source>
</evidence>
<keyword evidence="8" id="KW-1185">Reference proteome</keyword>
<evidence type="ECO:0000256" key="1">
    <source>
        <dbReference type="ARBA" id="ARBA00003502"/>
    </source>
</evidence>
<dbReference type="Pfam" id="PF00126">
    <property type="entry name" value="HTH_1"/>
    <property type="match status" value="1"/>
</dbReference>
<dbReference type="Pfam" id="PF03466">
    <property type="entry name" value="LysR_substrate"/>
    <property type="match status" value="1"/>
</dbReference>
<dbReference type="PANTHER" id="PTHR30126:SF39">
    <property type="entry name" value="HTH-TYPE TRANSCRIPTIONAL REGULATOR CYSL"/>
    <property type="match status" value="1"/>
</dbReference>
<evidence type="ECO:0000256" key="3">
    <source>
        <dbReference type="ARBA" id="ARBA00023015"/>
    </source>
</evidence>
<dbReference type="Gene3D" id="1.10.10.10">
    <property type="entry name" value="Winged helix-like DNA-binding domain superfamily/Winged helix DNA-binding domain"/>
    <property type="match status" value="1"/>
</dbReference>
<dbReference type="SUPFAM" id="SSF46785">
    <property type="entry name" value="Winged helix' DNA-binding domain"/>
    <property type="match status" value="1"/>
</dbReference>
<keyword evidence="3" id="KW-0805">Transcription regulation</keyword>
<dbReference type="PRINTS" id="PR00039">
    <property type="entry name" value="HTHLYSR"/>
</dbReference>
<keyword evidence="4" id="KW-0238">DNA-binding</keyword>
<dbReference type="PANTHER" id="PTHR30126">
    <property type="entry name" value="HTH-TYPE TRANSCRIPTIONAL REGULATOR"/>
    <property type="match status" value="1"/>
</dbReference>
<dbReference type="InterPro" id="IPR000847">
    <property type="entry name" value="LysR_HTH_N"/>
</dbReference>
<comment type="similarity">
    <text evidence="2">Belongs to the LysR transcriptional regulatory family.</text>
</comment>
<dbReference type="InterPro" id="IPR005119">
    <property type="entry name" value="LysR_subst-bd"/>
</dbReference>
<evidence type="ECO:0000256" key="2">
    <source>
        <dbReference type="ARBA" id="ARBA00009437"/>
    </source>
</evidence>
<protein>
    <submittedName>
        <fullName evidence="7">LysR family transcriptional regulator</fullName>
    </submittedName>
</protein>
<sequence length="295" mass="32539">MLNLVWVRTFLALAKHKSFQASAEYLRIAQPTASSHIQKLEEQLGVLLFHRSRTGCEPTREAMNFLPYAQSILRVNERALAAVSGERTRIGASSNIGIYLLQPYVRSYLEGRDPAAFDMVIDRNPSIVEKLENVEIDVAVLEWWDNRDGCQVERWRSEPVVVIVPPDHPLASQDHIDPVQLSAFELLGGEPGTGTGRMLAKYFGDHAQMPRVSLQLGSTEAVKQAVKAGVGISLVLASAVSDEVRAGSLRALPFPDPPLRKDLFVAWRTGISGMPIPAFAQHLLNAHCNETVSAR</sequence>
<organism evidence="7 8">
    <name type="scientific">Bradyrhizobium campsiandrae</name>
    <dbReference type="NCBI Taxonomy" id="1729892"/>
    <lineage>
        <taxon>Bacteria</taxon>
        <taxon>Pseudomonadati</taxon>
        <taxon>Pseudomonadota</taxon>
        <taxon>Alphaproteobacteria</taxon>
        <taxon>Hyphomicrobiales</taxon>
        <taxon>Nitrobacteraceae</taxon>
        <taxon>Bradyrhizobium</taxon>
    </lineage>
</organism>
<dbReference type="InterPro" id="IPR036390">
    <property type="entry name" value="WH_DNA-bd_sf"/>
</dbReference>
<proteinExistence type="inferred from homology"/>
<evidence type="ECO:0000259" key="6">
    <source>
        <dbReference type="PROSITE" id="PS50931"/>
    </source>
</evidence>
<reference evidence="7 8" key="1">
    <citation type="journal article" date="2020" name="Arch. Microbiol.">
        <title>Bradyrhizobium campsiandrae sp. nov., a nitrogen-fixing bacterial strain isolated from a native leguminous tree from the Amazon adapted to flooded conditions.</title>
        <authorList>
            <person name="Cabral Michel D."/>
            <person name="Martins da Costa E."/>
            <person name="Azarias Guimaraes A."/>
            <person name="Soares de Carvalho T."/>
            <person name="Santos de Castro Caputo P."/>
            <person name="Willems A."/>
            <person name="de Souza Moreira F.M."/>
        </authorList>
    </citation>
    <scope>NUCLEOTIDE SEQUENCE [LARGE SCALE GENOMIC DNA]</scope>
    <source>
        <strain evidence="8">INPA 384B</strain>
    </source>
</reference>
<evidence type="ECO:0000313" key="8">
    <source>
        <dbReference type="Proteomes" id="UP000639516"/>
    </source>
</evidence>
<name>A0ABR7U2N1_9BRAD</name>
<dbReference type="Gene3D" id="3.40.190.10">
    <property type="entry name" value="Periplasmic binding protein-like II"/>
    <property type="match status" value="2"/>
</dbReference>
<keyword evidence="5" id="KW-0804">Transcription</keyword>
<accession>A0ABR7U2N1</accession>